<organism evidence="2 3">
    <name type="scientific">Enterobacter quasimori</name>
    <dbReference type="NCBI Taxonomy" id="2838947"/>
    <lineage>
        <taxon>Bacteria</taxon>
        <taxon>Pseudomonadati</taxon>
        <taxon>Pseudomonadota</taxon>
        <taxon>Gammaproteobacteria</taxon>
        <taxon>Enterobacterales</taxon>
        <taxon>Enterobacteriaceae</taxon>
        <taxon>Enterobacter</taxon>
    </lineage>
</organism>
<accession>A0ABY0AUC2</accession>
<evidence type="ECO:0000256" key="1">
    <source>
        <dbReference type="SAM" id="MobiDB-lite"/>
    </source>
</evidence>
<protein>
    <submittedName>
        <fullName evidence="2">Uncharacterized protein</fullName>
    </submittedName>
</protein>
<evidence type="ECO:0000313" key="3">
    <source>
        <dbReference type="Proteomes" id="UP000278241"/>
    </source>
</evidence>
<sequence>MSEKKKIDMLIWIKGIDEDSEGDVLKDAVGLKKYTDDIVVVAGPPEKLLAPEARRELLEDLDDDGDEEDEWDDEDWAVIEGDD</sequence>
<dbReference type="Proteomes" id="UP000278241">
    <property type="component" value="Unassembled WGS sequence"/>
</dbReference>
<reference evidence="2 3" key="1">
    <citation type="submission" date="2018-12" db="EMBL/GenBank/DDBJ databases">
        <title>The Batch Genome Submission of Enterobacter spp. strains.</title>
        <authorList>
            <person name="Wei L."/>
            <person name="Wu W."/>
            <person name="Lin J."/>
            <person name="Zhang X."/>
            <person name="Feng Y."/>
            <person name="Zong Z."/>
        </authorList>
    </citation>
    <scope>NUCLEOTIDE SEQUENCE [LARGE SCALE GENOMIC DNA]</scope>
    <source>
        <strain evidence="2 3">WCHEM090044</strain>
    </source>
</reference>
<name>A0ABY0AUC2_9ENTR</name>
<comment type="caution">
    <text evidence="2">The sequence shown here is derived from an EMBL/GenBank/DDBJ whole genome shotgun (WGS) entry which is preliminary data.</text>
</comment>
<dbReference type="EMBL" id="RXRX01000004">
    <property type="protein sequence ID" value="RTN24849.1"/>
    <property type="molecule type" value="Genomic_DNA"/>
</dbReference>
<gene>
    <name evidence="2" type="ORF">EKN94_07730</name>
</gene>
<proteinExistence type="predicted"/>
<feature type="region of interest" description="Disordered" evidence="1">
    <location>
        <begin position="60"/>
        <end position="83"/>
    </location>
</feature>
<evidence type="ECO:0000313" key="2">
    <source>
        <dbReference type="EMBL" id="RTN24849.1"/>
    </source>
</evidence>
<keyword evidence="3" id="KW-1185">Reference proteome</keyword>
<dbReference type="RefSeq" id="WP_126544525.1">
    <property type="nucleotide sequence ID" value="NZ_RXRX01000004.1"/>
</dbReference>